<name>A0AAD9V6Z7_ACRCE</name>
<gene>
    <name evidence="1" type="ORF">P5673_013393</name>
</gene>
<comment type="caution">
    <text evidence="1">The sequence shown here is derived from an EMBL/GenBank/DDBJ whole genome shotgun (WGS) entry which is preliminary data.</text>
</comment>
<reference evidence="1" key="1">
    <citation type="journal article" date="2023" name="G3 (Bethesda)">
        <title>Whole genome assembly and annotation of the endangered Caribbean coral Acropora cervicornis.</title>
        <authorList>
            <person name="Selwyn J.D."/>
            <person name="Vollmer S.V."/>
        </authorList>
    </citation>
    <scope>NUCLEOTIDE SEQUENCE</scope>
    <source>
        <strain evidence="1">K2</strain>
    </source>
</reference>
<dbReference type="Proteomes" id="UP001249851">
    <property type="component" value="Unassembled WGS sequence"/>
</dbReference>
<protein>
    <submittedName>
        <fullName evidence="1">Uncharacterized protein</fullName>
    </submittedName>
</protein>
<dbReference type="EMBL" id="JARQWQ010000026">
    <property type="protein sequence ID" value="KAK2563060.1"/>
    <property type="molecule type" value="Genomic_DNA"/>
</dbReference>
<proteinExistence type="predicted"/>
<dbReference type="AlphaFoldDB" id="A0AAD9V6Z7"/>
<keyword evidence="2" id="KW-1185">Reference proteome</keyword>
<evidence type="ECO:0000313" key="1">
    <source>
        <dbReference type="EMBL" id="KAK2563060.1"/>
    </source>
</evidence>
<reference evidence="1" key="2">
    <citation type="journal article" date="2023" name="Science">
        <title>Genomic signatures of disease resistance in endangered staghorn corals.</title>
        <authorList>
            <person name="Vollmer S.V."/>
            <person name="Selwyn J.D."/>
            <person name="Despard B.A."/>
            <person name="Roesel C.L."/>
        </authorList>
    </citation>
    <scope>NUCLEOTIDE SEQUENCE</scope>
    <source>
        <strain evidence="1">K2</strain>
    </source>
</reference>
<organism evidence="1 2">
    <name type="scientific">Acropora cervicornis</name>
    <name type="common">Staghorn coral</name>
    <dbReference type="NCBI Taxonomy" id="6130"/>
    <lineage>
        <taxon>Eukaryota</taxon>
        <taxon>Metazoa</taxon>
        <taxon>Cnidaria</taxon>
        <taxon>Anthozoa</taxon>
        <taxon>Hexacorallia</taxon>
        <taxon>Scleractinia</taxon>
        <taxon>Astrocoeniina</taxon>
        <taxon>Acroporidae</taxon>
        <taxon>Acropora</taxon>
    </lineage>
</organism>
<accession>A0AAD9V6Z7</accession>
<evidence type="ECO:0000313" key="2">
    <source>
        <dbReference type="Proteomes" id="UP001249851"/>
    </source>
</evidence>
<sequence length="84" mass="9637">MELNSLDNQAQTFSPAVIRNVANNPVHNSELPLADDRLAGFLKCERTENVRIRESDTIATVAIPKEQLNHRSSTRFAEVWKFQW</sequence>